<evidence type="ECO:0000313" key="2">
    <source>
        <dbReference type="EMBL" id="MFC4787736.1"/>
    </source>
</evidence>
<dbReference type="SUPFAM" id="SSF52091">
    <property type="entry name" value="SpoIIaa-like"/>
    <property type="match status" value="1"/>
</dbReference>
<gene>
    <name evidence="2" type="ORF">ACFO6X_01840</name>
</gene>
<dbReference type="EMBL" id="JBHSHJ010000001">
    <property type="protein sequence ID" value="MFC4787736.1"/>
    <property type="molecule type" value="Genomic_DNA"/>
</dbReference>
<evidence type="ECO:0000259" key="1">
    <source>
        <dbReference type="PROSITE" id="PS50801"/>
    </source>
</evidence>
<accession>A0ABV9Q8A0</accession>
<dbReference type="PROSITE" id="PS50801">
    <property type="entry name" value="STAS"/>
    <property type="match status" value="1"/>
</dbReference>
<comment type="caution">
    <text evidence="2">The sequence shown here is derived from an EMBL/GenBank/DDBJ whole genome shotgun (WGS) entry which is preliminary data.</text>
</comment>
<keyword evidence="3" id="KW-1185">Reference proteome</keyword>
<dbReference type="CDD" id="cd07043">
    <property type="entry name" value="STAS_anti-anti-sigma_factors"/>
    <property type="match status" value="1"/>
</dbReference>
<dbReference type="Proteomes" id="UP001596001">
    <property type="component" value="Unassembled WGS sequence"/>
</dbReference>
<evidence type="ECO:0000313" key="3">
    <source>
        <dbReference type="Proteomes" id="UP001596001"/>
    </source>
</evidence>
<reference evidence="3" key="1">
    <citation type="journal article" date="2019" name="Int. J. Syst. Evol. Microbiol.">
        <title>The Global Catalogue of Microorganisms (GCM) 10K type strain sequencing project: providing services to taxonomists for standard genome sequencing and annotation.</title>
        <authorList>
            <consortium name="The Broad Institute Genomics Platform"/>
            <consortium name="The Broad Institute Genome Sequencing Center for Infectious Disease"/>
            <person name="Wu L."/>
            <person name="Ma J."/>
        </authorList>
    </citation>
    <scope>NUCLEOTIDE SEQUENCE [LARGE SCALE GENOMIC DNA]</scope>
    <source>
        <strain evidence="3">CCUG 49452</strain>
    </source>
</reference>
<dbReference type="Gene3D" id="3.30.750.24">
    <property type="entry name" value="STAS domain"/>
    <property type="match status" value="1"/>
</dbReference>
<dbReference type="InterPro" id="IPR002645">
    <property type="entry name" value="STAS_dom"/>
</dbReference>
<protein>
    <submittedName>
        <fullName evidence="2">Lipid asymmetry maintenance protein MlaB</fullName>
    </submittedName>
</protein>
<dbReference type="RefSeq" id="WP_382429462.1">
    <property type="nucleotide sequence ID" value="NZ_JBHSHJ010000001.1"/>
</dbReference>
<organism evidence="2 3">
    <name type="scientific">Giesbergeria sinuosa</name>
    <dbReference type="NCBI Taxonomy" id="80883"/>
    <lineage>
        <taxon>Bacteria</taxon>
        <taxon>Pseudomonadati</taxon>
        <taxon>Pseudomonadota</taxon>
        <taxon>Betaproteobacteria</taxon>
        <taxon>Burkholderiales</taxon>
        <taxon>Comamonadaceae</taxon>
        <taxon>Giesbergeria</taxon>
    </lineage>
</organism>
<dbReference type="InterPro" id="IPR036513">
    <property type="entry name" value="STAS_dom_sf"/>
</dbReference>
<proteinExistence type="predicted"/>
<name>A0ABV9Q8A0_9BURK</name>
<feature type="domain" description="STAS" evidence="1">
    <location>
        <begin position="43"/>
        <end position="104"/>
    </location>
</feature>
<dbReference type="InterPro" id="IPR058548">
    <property type="entry name" value="MlaB-like_STAS"/>
</dbReference>
<sequence length="104" mass="11015">MPPSVNAPVPPTLALPTELTHRQAATTLADLQQALAIQPEGELLLDASALRQFDTSALAVLLECRRTVVAQGGRLRVCGLPSALERMAVLYGVDSLLGSTEPNR</sequence>
<dbReference type="Pfam" id="PF13466">
    <property type="entry name" value="STAS_2"/>
    <property type="match status" value="1"/>
</dbReference>